<keyword evidence="3" id="KW-1185">Reference proteome</keyword>
<name>A0A8H4QF20_9AGAR</name>
<protein>
    <submittedName>
        <fullName evidence="2">Uncharacterized protein</fullName>
    </submittedName>
</protein>
<dbReference type="Proteomes" id="UP000521872">
    <property type="component" value="Unassembled WGS sequence"/>
</dbReference>
<feature type="region of interest" description="Disordered" evidence="1">
    <location>
        <begin position="456"/>
        <end position="486"/>
    </location>
</feature>
<evidence type="ECO:0000256" key="1">
    <source>
        <dbReference type="SAM" id="MobiDB-lite"/>
    </source>
</evidence>
<feature type="compositionally biased region" description="Polar residues" evidence="1">
    <location>
        <begin position="712"/>
        <end position="724"/>
    </location>
</feature>
<accession>A0A8H4QF20</accession>
<evidence type="ECO:0000313" key="3">
    <source>
        <dbReference type="Proteomes" id="UP000521872"/>
    </source>
</evidence>
<evidence type="ECO:0000313" key="2">
    <source>
        <dbReference type="EMBL" id="KAF4609920.1"/>
    </source>
</evidence>
<feature type="compositionally biased region" description="Basic and acidic residues" evidence="1">
    <location>
        <begin position="467"/>
        <end position="477"/>
    </location>
</feature>
<proteinExistence type="predicted"/>
<organism evidence="2 3">
    <name type="scientific">Agrocybe pediades</name>
    <dbReference type="NCBI Taxonomy" id="84607"/>
    <lineage>
        <taxon>Eukaryota</taxon>
        <taxon>Fungi</taxon>
        <taxon>Dikarya</taxon>
        <taxon>Basidiomycota</taxon>
        <taxon>Agaricomycotina</taxon>
        <taxon>Agaricomycetes</taxon>
        <taxon>Agaricomycetidae</taxon>
        <taxon>Agaricales</taxon>
        <taxon>Agaricineae</taxon>
        <taxon>Strophariaceae</taxon>
        <taxon>Agrocybe</taxon>
    </lineage>
</organism>
<feature type="region of interest" description="Disordered" evidence="1">
    <location>
        <begin position="685"/>
        <end position="724"/>
    </location>
</feature>
<reference evidence="2 3" key="1">
    <citation type="submission" date="2019-12" db="EMBL/GenBank/DDBJ databases">
        <authorList>
            <person name="Floudas D."/>
            <person name="Bentzer J."/>
            <person name="Ahren D."/>
            <person name="Johansson T."/>
            <person name="Persson P."/>
            <person name="Tunlid A."/>
        </authorList>
    </citation>
    <scope>NUCLEOTIDE SEQUENCE [LARGE SCALE GENOMIC DNA]</scope>
    <source>
        <strain evidence="2 3">CBS 102.39</strain>
    </source>
</reference>
<comment type="caution">
    <text evidence="2">The sequence shown here is derived from an EMBL/GenBank/DDBJ whole genome shotgun (WGS) entry which is preliminary data.</text>
</comment>
<dbReference type="AlphaFoldDB" id="A0A8H4QF20"/>
<dbReference type="EMBL" id="JAACJL010000059">
    <property type="protein sequence ID" value="KAF4609920.1"/>
    <property type="molecule type" value="Genomic_DNA"/>
</dbReference>
<gene>
    <name evidence="2" type="ORF">D9613_010583</name>
</gene>
<sequence length="724" mass="78905">MDSSPSEQWMPRDNSVQPGHEPPSQVTVSRGLCATFHHFLAEILRKALPCLTVKDDADDGMALQTPASTPSVVTARVVMAVVGPEDVRTPFSFMEDVELPGDYVVPSPYSGIQSPSAGPLGSSPEIRSVVDPHPQSDAHVLPVDSNGTPNAIAYSPEELKAMVSRPSSLDILASLDTVVVPSQADPFNAALGAIAASCWGTTSLPLTTTNLLNHSDTAINPSASQITAFGSNPVLSQMSIDEFNEQQEKIQQYRRLGGRAATMIMYLENRRQRQREANNNTILGVLNALSSLKDNARQTLLSEFWPADAEDEKLDATWMDRRPFYFCPPPSPVSSPAASEVARMDLQYEEDLHCFACSNVCAVCRLRCGCACPACVLEEDALVQDVRPFGCEENCVHDFKGNMELGIGCYASTGKPTATDNKTGIAGAKDRMEKKKVLNRQLNIYDLTVYLPHGNSPGLPDNIQASNKDEKGGDKPDRRRKKKNRATTLEFSKEEVFKAYLTSTKTVAKDGLKVHKWLANQIKSNRALSDKDEIRTWLKMSRHKSTPNLCAKSDRKEEFGLRRIASVIGNVSTPDPFLQSLAPEYAMRDFSNFMSLSPTIPVSSTLQGPFDPAANSCELSASEKHLDVPSVSGPCEPCSPLATSSDLTTRKLPSSPPASMLEPAPRKPLRAKRLRGTYISEIVSIKDTENLEPESVPEQPKPMSSVPAPTLETISRRTSACSGL</sequence>
<feature type="region of interest" description="Disordered" evidence="1">
    <location>
        <begin position="640"/>
        <end position="669"/>
    </location>
</feature>
<feature type="region of interest" description="Disordered" evidence="1">
    <location>
        <begin position="1"/>
        <end position="26"/>
    </location>
</feature>